<evidence type="ECO:0000313" key="6">
    <source>
        <dbReference type="EMBL" id="NKE70261.1"/>
    </source>
</evidence>
<feature type="domain" description="6-phosphogluconate dehydrogenase C-terminal" evidence="5">
    <location>
        <begin position="167"/>
        <end position="294"/>
    </location>
</feature>
<dbReference type="GO" id="GO:0050661">
    <property type="term" value="F:NADP binding"/>
    <property type="evidence" value="ECO:0007669"/>
    <property type="project" value="InterPro"/>
</dbReference>
<dbReference type="GO" id="GO:0004616">
    <property type="term" value="F:phosphogluconate dehydrogenase (decarboxylating) activity"/>
    <property type="evidence" value="ECO:0007669"/>
    <property type="project" value="InterPro"/>
</dbReference>
<dbReference type="Proteomes" id="UP000534783">
    <property type="component" value="Unassembled WGS sequence"/>
</dbReference>
<dbReference type="NCBIfam" id="NF007161">
    <property type="entry name" value="PRK09599.1"/>
    <property type="match status" value="1"/>
</dbReference>
<dbReference type="NCBIfam" id="TIGR00872">
    <property type="entry name" value="gnd_rel"/>
    <property type="match status" value="1"/>
</dbReference>
<evidence type="ECO:0000256" key="1">
    <source>
        <dbReference type="ARBA" id="ARBA00004959"/>
    </source>
</evidence>
<dbReference type="GO" id="GO:0019521">
    <property type="term" value="P:D-gluconate metabolic process"/>
    <property type="evidence" value="ECO:0007669"/>
    <property type="project" value="UniProtKB-KW"/>
</dbReference>
<dbReference type="Pfam" id="PF03446">
    <property type="entry name" value="NAD_binding_2"/>
    <property type="match status" value="1"/>
</dbReference>
<evidence type="ECO:0000259" key="5">
    <source>
        <dbReference type="SMART" id="SM01350"/>
    </source>
</evidence>
<dbReference type="InterPro" id="IPR006114">
    <property type="entry name" value="6PGDH_C"/>
</dbReference>
<keyword evidence="7" id="KW-1185">Reference proteome</keyword>
<name>A0A7X6DN25_9BACT</name>
<dbReference type="InterPro" id="IPR013328">
    <property type="entry name" value="6PGD_dom2"/>
</dbReference>
<comment type="pathway">
    <text evidence="1">Carbohydrate degradation; pentose phosphate pathway.</text>
</comment>
<dbReference type="InterPro" id="IPR004849">
    <property type="entry name" value="6DGDH_YqeC"/>
</dbReference>
<dbReference type="RefSeq" id="WP_168058527.1">
    <property type="nucleotide sequence ID" value="NZ_VTOW01000001.1"/>
</dbReference>
<dbReference type="InterPro" id="IPR008927">
    <property type="entry name" value="6-PGluconate_DH-like_C_sf"/>
</dbReference>
<dbReference type="Gene3D" id="3.40.50.720">
    <property type="entry name" value="NAD(P)-binding Rossmann-like Domain"/>
    <property type="match status" value="1"/>
</dbReference>
<evidence type="ECO:0000313" key="7">
    <source>
        <dbReference type="Proteomes" id="UP000534783"/>
    </source>
</evidence>
<dbReference type="SUPFAM" id="SSF48179">
    <property type="entry name" value="6-phosphogluconate dehydrogenase C-terminal domain-like"/>
    <property type="match status" value="1"/>
</dbReference>
<sequence length="298" mass="32454">MQLGLIGLGRMGANMAQRLVEGGHTVVGYDPNPDAVRRISRPGAVGVATLSELIKPLEPPRAVWIMVPAGEAVTETIHALLPHLSRGDILIDGGNSYYKDSIQRAKALEPRGIHFLDVGTSGGIWGLSVGYCLMIGGEEESFKRLEPAFKTLAPKEGYLYCGASGAGHFAKMIHNGIEYAMLQAYGEGFELLNASPFEFDLEKIAHLWNQGSVVRSWLLELAEGAFSKDATLEGFKGVVEDSGEGRWTVLEAVERGVPAPAIATALFRRFRSREEEAFSDKFIAALRKEFGGHEPKRK</sequence>
<keyword evidence="3" id="KW-0560">Oxidoreductase</keyword>
<comment type="similarity">
    <text evidence="2">Belongs to the 6-phosphogluconate dehydrogenase family.</text>
</comment>
<keyword evidence="4" id="KW-0311">Gluconate utilization</keyword>
<evidence type="ECO:0000256" key="3">
    <source>
        <dbReference type="ARBA" id="ARBA00023002"/>
    </source>
</evidence>
<dbReference type="PANTHER" id="PTHR11811">
    <property type="entry name" value="6-PHOSPHOGLUCONATE DEHYDROGENASE"/>
    <property type="match status" value="1"/>
</dbReference>
<dbReference type="PROSITE" id="PS00895">
    <property type="entry name" value="3_HYDROXYISOBUT_DH"/>
    <property type="match status" value="1"/>
</dbReference>
<dbReference type="GO" id="GO:0006098">
    <property type="term" value="P:pentose-phosphate shunt"/>
    <property type="evidence" value="ECO:0007669"/>
    <property type="project" value="InterPro"/>
</dbReference>
<dbReference type="Gene3D" id="1.10.1040.10">
    <property type="entry name" value="N-(1-d-carboxylethyl)-l-norvaline Dehydrogenase, domain 2"/>
    <property type="match status" value="1"/>
</dbReference>
<dbReference type="Pfam" id="PF00393">
    <property type="entry name" value="6PGD"/>
    <property type="match status" value="1"/>
</dbReference>
<dbReference type="GO" id="GO:0016054">
    <property type="term" value="P:organic acid catabolic process"/>
    <property type="evidence" value="ECO:0007669"/>
    <property type="project" value="UniProtKB-ARBA"/>
</dbReference>
<gene>
    <name evidence="6" type="primary">gnd</name>
    <name evidence="6" type="ORF">MNODULE_05820</name>
</gene>
<dbReference type="AlphaFoldDB" id="A0A7X6DN25"/>
<dbReference type="SUPFAM" id="SSF51735">
    <property type="entry name" value="NAD(P)-binding Rossmann-fold domains"/>
    <property type="match status" value="1"/>
</dbReference>
<proteinExistence type="inferred from homology"/>
<protein>
    <submittedName>
        <fullName evidence="6">Decarboxylating 6-phosphogluconate dehydrogenase</fullName>
    </submittedName>
</protein>
<dbReference type="SMART" id="SM01350">
    <property type="entry name" value="6PGD"/>
    <property type="match status" value="1"/>
</dbReference>
<dbReference type="InterPro" id="IPR036291">
    <property type="entry name" value="NAD(P)-bd_dom_sf"/>
</dbReference>
<accession>A0A7X6DN25</accession>
<organism evidence="6 7">
    <name type="scientific">Candidatus Manganitrophus noduliformans</name>
    <dbReference type="NCBI Taxonomy" id="2606439"/>
    <lineage>
        <taxon>Bacteria</taxon>
        <taxon>Pseudomonadati</taxon>
        <taxon>Nitrospirota</taxon>
        <taxon>Nitrospiria</taxon>
        <taxon>Candidatus Troglogloeales</taxon>
        <taxon>Candidatus Manganitrophaceae</taxon>
        <taxon>Candidatus Manganitrophus</taxon>
    </lineage>
</organism>
<dbReference type="InterPro" id="IPR002204">
    <property type="entry name" value="3-OH-isobutyrate_DH-rel_CS"/>
</dbReference>
<dbReference type="InterPro" id="IPR006115">
    <property type="entry name" value="6PGDH_NADP-bd"/>
</dbReference>
<dbReference type="InterPro" id="IPR006183">
    <property type="entry name" value="Pgluconate_DH"/>
</dbReference>
<dbReference type="PRINTS" id="PR00076">
    <property type="entry name" value="6PGDHDRGNASE"/>
</dbReference>
<dbReference type="EMBL" id="VTOW01000001">
    <property type="protein sequence ID" value="NKE70261.1"/>
    <property type="molecule type" value="Genomic_DNA"/>
</dbReference>
<evidence type="ECO:0000256" key="2">
    <source>
        <dbReference type="ARBA" id="ARBA00008419"/>
    </source>
</evidence>
<evidence type="ECO:0000256" key="4">
    <source>
        <dbReference type="ARBA" id="ARBA00023064"/>
    </source>
</evidence>
<reference evidence="6 7" key="1">
    <citation type="journal article" date="2020" name="Nature">
        <title>Bacterial chemolithoautotrophy via manganese oxidation.</title>
        <authorList>
            <person name="Yu H."/>
            <person name="Leadbetter J.R."/>
        </authorList>
    </citation>
    <scope>NUCLEOTIDE SEQUENCE [LARGE SCALE GENOMIC DNA]</scope>
    <source>
        <strain evidence="6 7">Mn-1</strain>
    </source>
</reference>
<comment type="caution">
    <text evidence="6">The sequence shown here is derived from an EMBL/GenBank/DDBJ whole genome shotgun (WGS) entry which is preliminary data.</text>
</comment>